<reference evidence="2" key="4">
    <citation type="submission" date="2017-01" db="UniProtKB">
        <authorList>
            <consortium name="EnsemblFungi"/>
        </authorList>
    </citation>
    <scope>IDENTIFICATION</scope>
    <source>
        <strain evidence="2">PH-1 / ATCC MYA-4620 / FGSC 9075 / NRRL 31084</strain>
    </source>
</reference>
<reference evidence="1 3" key="3">
    <citation type="journal article" date="2015" name="BMC Genomics">
        <title>The completed genome sequence of the pathogenic ascomycete fungus Fusarium graminearum.</title>
        <authorList>
            <person name="King R."/>
            <person name="Urban M."/>
            <person name="Hammond-Kosack M.C."/>
            <person name="Hassani-Pak K."/>
            <person name="Hammond-Kosack K.E."/>
        </authorList>
    </citation>
    <scope>NUCLEOTIDE SEQUENCE [LARGE SCALE GENOMIC DNA]</scope>
    <source>
        <strain evidence="3">ATCC MYA-4620 / CBS 123657 / FGSC 9075 / NRRL 31084 / PH-1</strain>
        <strain evidence="1">PH-1</strain>
    </source>
</reference>
<dbReference type="EnsemblFungi" id="CEF75177">
    <property type="protein sequence ID" value="CEF75177"/>
    <property type="gene ID" value="FGRRES_15565_M"/>
</dbReference>
<dbReference type="Proteomes" id="UP000070720">
    <property type="component" value="Chromosome 1"/>
</dbReference>
<reference evidence="2 3" key="1">
    <citation type="journal article" date="2007" name="Science">
        <title>The Fusarium graminearum genome reveals a link between localized polymorphism and pathogen specialization.</title>
        <authorList>
            <person name="Cuomo C.A."/>
            <person name="Gueldener U."/>
            <person name="Xu J.-R."/>
            <person name="Trail F."/>
            <person name="Turgeon B.G."/>
            <person name="Di Pietro A."/>
            <person name="Walton J.D."/>
            <person name="Ma L.-J."/>
            <person name="Baker S.E."/>
            <person name="Rep M."/>
            <person name="Adam G."/>
            <person name="Antoniw J."/>
            <person name="Baldwin T."/>
            <person name="Calvo S.E."/>
            <person name="Chang Y.-L."/>
            <person name="DeCaprio D."/>
            <person name="Gale L.R."/>
            <person name="Gnerre S."/>
            <person name="Goswami R.S."/>
            <person name="Hammond-Kosack K."/>
            <person name="Harris L.J."/>
            <person name="Hilburn K."/>
            <person name="Kennell J.C."/>
            <person name="Kroken S."/>
            <person name="Magnuson J.K."/>
            <person name="Mannhaupt G."/>
            <person name="Mauceli E.W."/>
            <person name="Mewes H.-W."/>
            <person name="Mitterbauer R."/>
            <person name="Muehlbauer G."/>
            <person name="Muensterkoetter M."/>
            <person name="Nelson D."/>
            <person name="O'Donnell K."/>
            <person name="Ouellet T."/>
            <person name="Qi W."/>
            <person name="Quesneville H."/>
            <person name="Roncero M.I.G."/>
            <person name="Seong K.-Y."/>
            <person name="Tetko I.V."/>
            <person name="Urban M."/>
            <person name="Waalwijk C."/>
            <person name="Ward T.J."/>
            <person name="Yao J."/>
            <person name="Birren B.W."/>
            <person name="Kistler H.C."/>
        </authorList>
    </citation>
    <scope>NUCLEOTIDE SEQUENCE [LARGE SCALE GENOMIC DNA]</scope>
    <source>
        <strain evidence="3">ATCC MYA-4620 / CBS 123657 / FGSC 9075 / NRRL 31084 / PH-1</strain>
        <strain evidence="2">PH-1 / ATCC MYA-4620 / FGSC 9075 / NRRL 31084</strain>
    </source>
</reference>
<evidence type="ECO:0000313" key="2">
    <source>
        <dbReference type="EnsemblFungi" id="CEF75177"/>
    </source>
</evidence>
<gene>
    <name evidence="1" type="ORF">FGRAMPH1_01T06745</name>
</gene>
<reference evidence="2 3" key="2">
    <citation type="journal article" date="2010" name="Nature">
        <title>Comparative genomics reveals mobile pathogenicity chromosomes in Fusarium.</title>
        <authorList>
            <person name="Ma L.J."/>
            <person name="van der Does H.C."/>
            <person name="Borkovich K.A."/>
            <person name="Coleman J.J."/>
            <person name="Daboussi M.J."/>
            <person name="Di Pietro A."/>
            <person name="Dufresne M."/>
            <person name="Freitag M."/>
            <person name="Grabherr M."/>
            <person name="Henrissat B."/>
            <person name="Houterman P.M."/>
            <person name="Kang S."/>
            <person name="Shim W.B."/>
            <person name="Woloshuk C."/>
            <person name="Xie X."/>
            <person name="Xu J.R."/>
            <person name="Antoniw J."/>
            <person name="Baker S.E."/>
            <person name="Bluhm B.H."/>
            <person name="Breakspear A."/>
            <person name="Brown D.W."/>
            <person name="Butchko R.A."/>
            <person name="Chapman S."/>
            <person name="Coulson R."/>
            <person name="Coutinho P.M."/>
            <person name="Danchin E.G."/>
            <person name="Diener A."/>
            <person name="Gale L.R."/>
            <person name="Gardiner D.M."/>
            <person name="Goff S."/>
            <person name="Hammond-Kosack K.E."/>
            <person name="Hilburn K."/>
            <person name="Hua-Van A."/>
            <person name="Jonkers W."/>
            <person name="Kazan K."/>
            <person name="Kodira C.D."/>
            <person name="Koehrsen M."/>
            <person name="Kumar L."/>
            <person name="Lee Y.H."/>
            <person name="Li L."/>
            <person name="Manners J.M."/>
            <person name="Miranda-Saavedra D."/>
            <person name="Mukherjee M."/>
            <person name="Park G."/>
            <person name="Park J."/>
            <person name="Park S.Y."/>
            <person name="Proctor R.H."/>
            <person name="Regev A."/>
            <person name="Ruiz-Roldan M.C."/>
            <person name="Sain D."/>
            <person name="Sakthikumar S."/>
            <person name="Sykes S."/>
            <person name="Schwartz D.C."/>
            <person name="Turgeon B.G."/>
            <person name="Wapinski I."/>
            <person name="Yoder O."/>
            <person name="Young S."/>
            <person name="Zeng Q."/>
            <person name="Zhou S."/>
            <person name="Galagan J."/>
            <person name="Cuomo C.A."/>
            <person name="Kistler H.C."/>
            <person name="Rep M."/>
        </authorList>
    </citation>
    <scope>GENOME REANNOTATION</scope>
    <source>
        <strain evidence="3">ATCC MYA-4620 / CBS 123657 / FGSC 9075 / NRRL 31084 / PH-1</strain>
        <strain evidence="2">PH-1 / ATCC MYA-4620 / FGSC 9075 / NRRL 31084</strain>
    </source>
</reference>
<dbReference type="VEuPathDB" id="FungiDB:FGRAMPH1_01G06745"/>
<name>A0A098D9Q6_GIBZE</name>
<evidence type="ECO:0000313" key="3">
    <source>
        <dbReference type="Proteomes" id="UP000070720"/>
    </source>
</evidence>
<organism evidence="1 3">
    <name type="scientific">Gibberella zeae (strain ATCC MYA-4620 / CBS 123657 / FGSC 9075 / NRRL 31084 / PH-1)</name>
    <name type="common">Wheat head blight fungus</name>
    <name type="synonym">Fusarium graminearum</name>
    <dbReference type="NCBI Taxonomy" id="229533"/>
    <lineage>
        <taxon>Eukaryota</taxon>
        <taxon>Fungi</taxon>
        <taxon>Dikarya</taxon>
        <taxon>Ascomycota</taxon>
        <taxon>Pezizomycotina</taxon>
        <taxon>Sordariomycetes</taxon>
        <taxon>Hypocreomycetidae</taxon>
        <taxon>Hypocreales</taxon>
        <taxon>Nectriaceae</taxon>
        <taxon>Fusarium</taxon>
    </lineage>
</organism>
<dbReference type="AlphaFoldDB" id="A0A098D9Q6"/>
<sequence>MSHNIATSVVIKVLDEILENDSMDVLSWYAAIIVKIHGLIEVHVYWRPPRPISVMPSSSCSRLAGN</sequence>
<keyword evidence="3" id="KW-1185">Reference proteome</keyword>
<proteinExistence type="predicted"/>
<accession>A0A098D9Q6</accession>
<evidence type="ECO:0000313" key="1">
    <source>
        <dbReference type="EMBL" id="CEF75177.1"/>
    </source>
</evidence>
<accession>A0A0E0RVA2</accession>
<dbReference type="InParanoid" id="A0A098D9Q6"/>
<protein>
    <submittedName>
        <fullName evidence="1">Chromosome 1, complete genome</fullName>
    </submittedName>
</protein>
<dbReference type="EMBL" id="HG970332">
    <property type="protein sequence ID" value="CEF75177.1"/>
    <property type="molecule type" value="Genomic_DNA"/>
</dbReference>